<dbReference type="AlphaFoldDB" id="A0A828Y7C1"/>
<keyword evidence="2" id="KW-1185">Reference proteome</keyword>
<name>A0A828Y7C1_9LEPT</name>
<organism evidence="1 2">
    <name type="scientific">Leptospira kirschneri str. 200802841</name>
    <dbReference type="NCBI Taxonomy" id="1193047"/>
    <lineage>
        <taxon>Bacteria</taxon>
        <taxon>Pseudomonadati</taxon>
        <taxon>Spirochaetota</taxon>
        <taxon>Spirochaetia</taxon>
        <taxon>Leptospirales</taxon>
        <taxon>Leptospiraceae</taxon>
        <taxon>Leptospira</taxon>
    </lineage>
</organism>
<evidence type="ECO:0000313" key="1">
    <source>
        <dbReference type="EMBL" id="EKO51267.1"/>
    </source>
</evidence>
<accession>A0A828Y7C1</accession>
<dbReference type="Proteomes" id="UP000006339">
    <property type="component" value="Unassembled WGS sequence"/>
</dbReference>
<evidence type="ECO:0000313" key="2">
    <source>
        <dbReference type="Proteomes" id="UP000006339"/>
    </source>
</evidence>
<proteinExistence type="predicted"/>
<dbReference type="RefSeq" id="WP_004770540.1">
    <property type="nucleotide sequence ID" value="NZ_AKWH02000041.1"/>
</dbReference>
<comment type="caution">
    <text evidence="1">The sequence shown here is derived from an EMBL/GenBank/DDBJ whole genome shotgun (WGS) entry which is preliminary data.</text>
</comment>
<reference evidence="1" key="1">
    <citation type="submission" date="2012-10" db="EMBL/GenBank/DDBJ databases">
        <authorList>
            <person name="Harkins D.M."/>
            <person name="Durkin A.S."/>
            <person name="Brinkac L.M."/>
            <person name="Selengut J.D."/>
            <person name="Sanka R."/>
            <person name="DePew J."/>
            <person name="Purushe J."/>
            <person name="Picardeau M."/>
            <person name="Werts C."/>
            <person name="Goarant C."/>
            <person name="Vinetz J.M."/>
            <person name="Sutton G.G."/>
            <person name="Nelson W.C."/>
            <person name="Fouts D.E."/>
        </authorList>
    </citation>
    <scope>NUCLEOTIDE SEQUENCE [LARGE SCALE GENOMIC DNA]</scope>
    <source>
        <strain evidence="1">200802841</strain>
    </source>
</reference>
<dbReference type="EMBL" id="AKWH02000041">
    <property type="protein sequence ID" value="EKO51267.1"/>
    <property type="molecule type" value="Genomic_DNA"/>
</dbReference>
<protein>
    <submittedName>
        <fullName evidence="1">Uncharacterized protein</fullName>
    </submittedName>
</protein>
<sequence>MNELPLKVRKVLETIQDLAATDSNQSDNVDQIFYLVEWILEKYPTESGL</sequence>
<gene>
    <name evidence="1" type="ORF">LEP1GSC131_2060</name>
</gene>